<organism evidence="4 5">
    <name type="scientific">Alsobacter ponti</name>
    <dbReference type="NCBI Taxonomy" id="2962936"/>
    <lineage>
        <taxon>Bacteria</taxon>
        <taxon>Pseudomonadati</taxon>
        <taxon>Pseudomonadota</taxon>
        <taxon>Alphaproteobacteria</taxon>
        <taxon>Hyphomicrobiales</taxon>
        <taxon>Alsobacteraceae</taxon>
        <taxon>Alsobacter</taxon>
    </lineage>
</organism>
<evidence type="ECO:0000256" key="1">
    <source>
        <dbReference type="ARBA" id="ARBA00022679"/>
    </source>
</evidence>
<feature type="domain" description="N-acetyltransferase" evidence="3">
    <location>
        <begin position="47"/>
        <end position="201"/>
    </location>
</feature>
<accession>A0ABT1LHF3</accession>
<dbReference type="PANTHER" id="PTHR43800">
    <property type="entry name" value="PEPTIDYL-LYSINE N-ACETYLTRANSFERASE YJAB"/>
    <property type="match status" value="1"/>
</dbReference>
<gene>
    <name evidence="4" type="ORF">NK718_20615</name>
</gene>
<comment type="caution">
    <text evidence="4">The sequence shown here is derived from an EMBL/GenBank/DDBJ whole genome shotgun (WGS) entry which is preliminary data.</text>
</comment>
<evidence type="ECO:0000313" key="4">
    <source>
        <dbReference type="EMBL" id="MCP8940936.1"/>
    </source>
</evidence>
<dbReference type="RefSeq" id="WP_254746244.1">
    <property type="nucleotide sequence ID" value="NZ_JANCLU010000030.1"/>
</dbReference>
<sequence length="206" mass="22313">MTGDTARVLAIADGYHDLPPGKLASVVTYLEATRPLPAAPGPAPDGLSLRRLGAGDAELYRDVYRRVGARWLWVSRLSAPLSDIEAVLADPGVEAHALMRDGRAEGLLELDFRQPGEAELVYFGVTDSLIGSGAGRWMMARALEIAWSRPIRRFWLHTCTLDHPGAVAFYRRAGLVPYKLAVEVIDDPRAAGALPADIRPDLPPPA</sequence>
<keyword evidence="1" id="KW-0808">Transferase</keyword>
<name>A0ABT1LHF3_9HYPH</name>
<evidence type="ECO:0000313" key="5">
    <source>
        <dbReference type="Proteomes" id="UP001205890"/>
    </source>
</evidence>
<proteinExistence type="predicted"/>
<dbReference type="CDD" id="cd04301">
    <property type="entry name" value="NAT_SF"/>
    <property type="match status" value="1"/>
</dbReference>
<dbReference type="SUPFAM" id="SSF55729">
    <property type="entry name" value="Acyl-CoA N-acyltransferases (Nat)"/>
    <property type="match status" value="1"/>
</dbReference>
<keyword evidence="2" id="KW-0012">Acyltransferase</keyword>
<dbReference type="PANTHER" id="PTHR43800:SF1">
    <property type="entry name" value="PEPTIDYL-LYSINE N-ACETYLTRANSFERASE YJAB"/>
    <property type="match status" value="1"/>
</dbReference>
<reference evidence="4 5" key="1">
    <citation type="submission" date="2022-07" db="EMBL/GenBank/DDBJ databases">
        <authorList>
            <person name="Li W.-J."/>
            <person name="Deng Q.-Q."/>
        </authorList>
    </citation>
    <scope>NUCLEOTIDE SEQUENCE [LARGE SCALE GENOMIC DNA]</scope>
    <source>
        <strain evidence="4 5">SYSU M60028</strain>
    </source>
</reference>
<evidence type="ECO:0000256" key="2">
    <source>
        <dbReference type="ARBA" id="ARBA00023315"/>
    </source>
</evidence>
<evidence type="ECO:0000259" key="3">
    <source>
        <dbReference type="PROSITE" id="PS51186"/>
    </source>
</evidence>
<dbReference type="Proteomes" id="UP001205890">
    <property type="component" value="Unassembled WGS sequence"/>
</dbReference>
<protein>
    <submittedName>
        <fullName evidence="4">GNAT family N-acetyltransferase</fullName>
    </submittedName>
</protein>
<dbReference type="Pfam" id="PF00583">
    <property type="entry name" value="Acetyltransf_1"/>
    <property type="match status" value="1"/>
</dbReference>
<dbReference type="EMBL" id="JANCLU010000030">
    <property type="protein sequence ID" value="MCP8940936.1"/>
    <property type="molecule type" value="Genomic_DNA"/>
</dbReference>
<dbReference type="Gene3D" id="3.40.630.30">
    <property type="match status" value="1"/>
</dbReference>
<dbReference type="InterPro" id="IPR016181">
    <property type="entry name" value="Acyl_CoA_acyltransferase"/>
</dbReference>
<dbReference type="PROSITE" id="PS51186">
    <property type="entry name" value="GNAT"/>
    <property type="match status" value="1"/>
</dbReference>
<keyword evidence="5" id="KW-1185">Reference proteome</keyword>
<dbReference type="InterPro" id="IPR000182">
    <property type="entry name" value="GNAT_dom"/>
</dbReference>